<reference evidence="2" key="1">
    <citation type="submission" date="2023-03" db="EMBL/GenBank/DDBJ databases">
        <title>Massive genome expansion in bonnet fungi (Mycena s.s.) driven by repeated elements and novel gene families across ecological guilds.</title>
        <authorList>
            <consortium name="Lawrence Berkeley National Laboratory"/>
            <person name="Harder C.B."/>
            <person name="Miyauchi S."/>
            <person name="Viragh M."/>
            <person name="Kuo A."/>
            <person name="Thoen E."/>
            <person name="Andreopoulos B."/>
            <person name="Lu D."/>
            <person name="Skrede I."/>
            <person name="Drula E."/>
            <person name="Henrissat B."/>
            <person name="Morin E."/>
            <person name="Kohler A."/>
            <person name="Barry K."/>
            <person name="LaButti K."/>
            <person name="Morin E."/>
            <person name="Salamov A."/>
            <person name="Lipzen A."/>
            <person name="Mereny Z."/>
            <person name="Hegedus B."/>
            <person name="Baldrian P."/>
            <person name="Stursova M."/>
            <person name="Weitz H."/>
            <person name="Taylor A."/>
            <person name="Grigoriev I.V."/>
            <person name="Nagy L.G."/>
            <person name="Martin F."/>
            <person name="Kauserud H."/>
        </authorList>
    </citation>
    <scope>NUCLEOTIDE SEQUENCE</scope>
    <source>
        <strain evidence="2">CBHHK002</strain>
    </source>
</reference>
<feature type="compositionally biased region" description="Basic and acidic residues" evidence="1">
    <location>
        <begin position="190"/>
        <end position="212"/>
    </location>
</feature>
<protein>
    <submittedName>
        <fullName evidence="2">Uncharacterized protein</fullName>
    </submittedName>
</protein>
<feature type="region of interest" description="Disordered" evidence="1">
    <location>
        <begin position="1"/>
        <end position="23"/>
    </location>
</feature>
<name>A0AAD6ZA91_9AGAR</name>
<evidence type="ECO:0000256" key="1">
    <source>
        <dbReference type="SAM" id="MobiDB-lite"/>
    </source>
</evidence>
<feature type="compositionally biased region" description="Polar residues" evidence="1">
    <location>
        <begin position="1"/>
        <end position="11"/>
    </location>
</feature>
<feature type="region of interest" description="Disordered" evidence="1">
    <location>
        <begin position="73"/>
        <end position="99"/>
    </location>
</feature>
<gene>
    <name evidence="2" type="ORF">DFH08DRAFT_821750</name>
</gene>
<feature type="compositionally biased region" description="Basic and acidic residues" evidence="1">
    <location>
        <begin position="89"/>
        <end position="99"/>
    </location>
</feature>
<dbReference type="Proteomes" id="UP001218218">
    <property type="component" value="Unassembled WGS sequence"/>
</dbReference>
<organism evidence="2 3">
    <name type="scientific">Mycena albidolilacea</name>
    <dbReference type="NCBI Taxonomy" id="1033008"/>
    <lineage>
        <taxon>Eukaryota</taxon>
        <taxon>Fungi</taxon>
        <taxon>Dikarya</taxon>
        <taxon>Basidiomycota</taxon>
        <taxon>Agaricomycotina</taxon>
        <taxon>Agaricomycetes</taxon>
        <taxon>Agaricomycetidae</taxon>
        <taxon>Agaricales</taxon>
        <taxon>Marasmiineae</taxon>
        <taxon>Mycenaceae</taxon>
        <taxon>Mycena</taxon>
    </lineage>
</organism>
<proteinExistence type="predicted"/>
<feature type="compositionally biased region" description="Low complexity" evidence="1">
    <location>
        <begin position="156"/>
        <end position="168"/>
    </location>
</feature>
<feature type="region of interest" description="Disordered" evidence="1">
    <location>
        <begin position="148"/>
        <end position="220"/>
    </location>
</feature>
<keyword evidence="3" id="KW-1185">Reference proteome</keyword>
<dbReference type="EMBL" id="JARIHO010000069">
    <property type="protein sequence ID" value="KAJ7312916.1"/>
    <property type="molecule type" value="Genomic_DNA"/>
</dbReference>
<comment type="caution">
    <text evidence="2">The sequence shown here is derived from an EMBL/GenBank/DDBJ whole genome shotgun (WGS) entry which is preliminary data.</text>
</comment>
<accession>A0AAD6ZA91</accession>
<evidence type="ECO:0000313" key="2">
    <source>
        <dbReference type="EMBL" id="KAJ7312916.1"/>
    </source>
</evidence>
<evidence type="ECO:0000313" key="3">
    <source>
        <dbReference type="Proteomes" id="UP001218218"/>
    </source>
</evidence>
<dbReference type="AlphaFoldDB" id="A0AAD6ZA91"/>
<sequence length="220" mass="24731">MCKVNVIQQGSDPGPERQYALSPPSRASRNWTWAWRTSVAGYLLIHQDGPKPSPTHGRDGPIWVRESMEQGRHRYDARLNTKTPRRIAGRPDGEPESRNMSRVFRDVGSSNIRWTFQSEMSWSLHLVQNFHLIKQKGCKHALLCRESEGRAGGTPTSRRSASTATEARQGMKRRYKGMQVASPWRGRKKIGGDPKEGYGGEGRDGEMRELDKGGSSPTSQ</sequence>